<evidence type="ECO:0000259" key="3">
    <source>
        <dbReference type="Pfam" id="PF08541"/>
    </source>
</evidence>
<dbReference type="SUPFAM" id="SSF53901">
    <property type="entry name" value="Thiolase-like"/>
    <property type="match status" value="1"/>
</dbReference>
<dbReference type="PANTHER" id="PTHR34069:SF2">
    <property type="entry name" value="BETA-KETOACYL-[ACYL-CARRIER-PROTEIN] SYNTHASE III"/>
    <property type="match status" value="1"/>
</dbReference>
<dbReference type="RefSeq" id="WP_126396424.1">
    <property type="nucleotide sequence ID" value="NZ_CP034539.1"/>
</dbReference>
<sequence length="351" mass="37192">MKGKWPIALEAAAIWTPEGRETVAAMVAAGRITAEESEGLGLTAVPVADVPAPDMAVRAAERALEAAGRGARDIGLVAHGWLYHQGHDFWSPAHYIADRIGARTAFPVGVQQLSNAGAAAIGIAVDKLAADPRLTAALVTTADRFCPPGFDRWAADYGVVYGDAGTAVLLRRYDPARSRATLLLRSLTFVTAAEYESMYRGRDAFSPAPLWHGGRVDVRRPKKAYLEMHGGIAQFSESARECVRSVLLQALAEAGVEPQDPRIRCVALPRLSDGVLEMMYLPVLDGLVSGGVLRERENSGHLGAGDMLANLAHISSNSELHPGDFAVVIGGGGGFTWSCAVVEAVQSPASF</sequence>
<dbReference type="PANTHER" id="PTHR34069">
    <property type="entry name" value="3-OXOACYL-[ACYL-CARRIER-PROTEIN] SYNTHASE 3"/>
    <property type="match status" value="1"/>
</dbReference>
<dbReference type="AlphaFoldDB" id="A0A3S9MHX2"/>
<name>A0A3S9MHX2_9ACTN</name>
<dbReference type="Proteomes" id="UP000280298">
    <property type="component" value="Chromosome"/>
</dbReference>
<dbReference type="EMBL" id="CP034539">
    <property type="protein sequence ID" value="AZQ38771.1"/>
    <property type="molecule type" value="Genomic_DNA"/>
</dbReference>
<dbReference type="OrthoDB" id="7055207at2"/>
<dbReference type="GO" id="GO:0044550">
    <property type="term" value="P:secondary metabolite biosynthetic process"/>
    <property type="evidence" value="ECO:0007669"/>
    <property type="project" value="TreeGrafter"/>
</dbReference>
<dbReference type="InterPro" id="IPR016039">
    <property type="entry name" value="Thiolase-like"/>
</dbReference>
<evidence type="ECO:0000256" key="2">
    <source>
        <dbReference type="ARBA" id="ARBA00023315"/>
    </source>
</evidence>
<evidence type="ECO:0000313" key="4">
    <source>
        <dbReference type="EMBL" id="AZQ38771.1"/>
    </source>
</evidence>
<protein>
    <submittedName>
        <fullName evidence="4">3-oxoacyl-ACP synthase</fullName>
    </submittedName>
</protein>
<dbReference type="GO" id="GO:0016747">
    <property type="term" value="F:acyltransferase activity, transferring groups other than amino-acyl groups"/>
    <property type="evidence" value="ECO:0007669"/>
    <property type="project" value="UniProtKB-ARBA"/>
</dbReference>
<dbReference type="KEGG" id="scya:EJ357_39425"/>
<evidence type="ECO:0000313" key="5">
    <source>
        <dbReference type="Proteomes" id="UP000280298"/>
    </source>
</evidence>
<keyword evidence="2" id="KW-0012">Acyltransferase</keyword>
<keyword evidence="5" id="KW-1185">Reference proteome</keyword>
<organism evidence="4 5">
    <name type="scientific">Streptomyces cyaneochromogenes</name>
    <dbReference type="NCBI Taxonomy" id="2496836"/>
    <lineage>
        <taxon>Bacteria</taxon>
        <taxon>Bacillati</taxon>
        <taxon>Actinomycetota</taxon>
        <taxon>Actinomycetes</taxon>
        <taxon>Kitasatosporales</taxon>
        <taxon>Streptomycetaceae</taxon>
        <taxon>Streptomyces</taxon>
    </lineage>
</organism>
<accession>A0A3S9MHX2</accession>
<dbReference type="Pfam" id="PF08541">
    <property type="entry name" value="ACP_syn_III_C"/>
    <property type="match status" value="1"/>
</dbReference>
<proteinExistence type="predicted"/>
<gene>
    <name evidence="4" type="ORF">EJ357_39425</name>
</gene>
<dbReference type="Gene3D" id="3.40.47.10">
    <property type="match status" value="2"/>
</dbReference>
<reference evidence="4 5" key="1">
    <citation type="journal article" date="2019" name="Int. J. Syst. Evol. Microbiol.">
        <title>Streptomyces cyaneochromogenes sp. nov., a blue pigment-producing actinomycete from manganese-contaminated soil.</title>
        <authorList>
            <person name="Tang X."/>
            <person name="Zhao J."/>
            <person name="Li K."/>
            <person name="Chen Z."/>
            <person name="Sun Y."/>
            <person name="Gao J."/>
        </authorList>
    </citation>
    <scope>NUCLEOTIDE SEQUENCE [LARGE SCALE GENOMIC DNA]</scope>
    <source>
        <strain evidence="4 5">MK-45</strain>
    </source>
</reference>
<keyword evidence="1" id="KW-0808">Transferase</keyword>
<feature type="domain" description="Beta-ketoacyl-[acyl-carrier-protein] synthase III C-terminal" evidence="3">
    <location>
        <begin position="293"/>
        <end position="343"/>
    </location>
</feature>
<evidence type="ECO:0000256" key="1">
    <source>
        <dbReference type="ARBA" id="ARBA00022679"/>
    </source>
</evidence>
<dbReference type="InterPro" id="IPR013747">
    <property type="entry name" value="ACP_syn_III_C"/>
</dbReference>